<dbReference type="Proteomes" id="UP000053961">
    <property type="component" value="Unassembled WGS sequence"/>
</dbReference>
<proteinExistence type="predicted"/>
<gene>
    <name evidence="1" type="ORF">XD72_2115</name>
    <name evidence="2" type="ORF">XE07_1943</name>
</gene>
<evidence type="ECO:0000313" key="4">
    <source>
        <dbReference type="Proteomes" id="UP000057043"/>
    </source>
</evidence>
<name>A0A101FS61_9EURY</name>
<reference evidence="3 4" key="2">
    <citation type="journal article" date="2015" name="MBio">
        <title>Genome-Resolved Metagenomic Analysis Reveals Roles for Candidate Phyla and Other Microbial Community Members in Biogeochemical Transformations in Oil Reservoirs.</title>
        <authorList>
            <person name="Hu P."/>
            <person name="Tom L."/>
            <person name="Singh A."/>
            <person name="Thomas B.C."/>
            <person name="Baker B.J."/>
            <person name="Piceno Y.M."/>
            <person name="Andersen G.L."/>
            <person name="Banfield J.F."/>
        </authorList>
    </citation>
    <scope>NUCLEOTIDE SEQUENCE [LARGE SCALE GENOMIC DNA]</scope>
    <source>
        <strain evidence="1">57_489</strain>
    </source>
</reference>
<dbReference type="AlphaFoldDB" id="A0A101FS61"/>
<evidence type="ECO:0000313" key="2">
    <source>
        <dbReference type="EMBL" id="KUK95079.1"/>
    </source>
</evidence>
<evidence type="ECO:0000313" key="1">
    <source>
        <dbReference type="EMBL" id="KUK43492.1"/>
    </source>
</evidence>
<dbReference type="EMBL" id="LGHB01000038">
    <property type="protein sequence ID" value="KUK95079.1"/>
    <property type="molecule type" value="Genomic_DNA"/>
</dbReference>
<organism evidence="1 4">
    <name type="scientific">Methanothrix harundinacea</name>
    <dbReference type="NCBI Taxonomy" id="301375"/>
    <lineage>
        <taxon>Archaea</taxon>
        <taxon>Methanobacteriati</taxon>
        <taxon>Methanobacteriota</taxon>
        <taxon>Stenosarchaea group</taxon>
        <taxon>Methanomicrobia</taxon>
        <taxon>Methanotrichales</taxon>
        <taxon>Methanotrichaceae</taxon>
        <taxon>Methanothrix</taxon>
    </lineage>
</organism>
<sequence length="59" mass="6510">MSRRYQMDCEGYSCGICFKPIKIGDVYVTDHGNLYHTACAEEALAEGLASPVADPVINW</sequence>
<dbReference type="PATRIC" id="fig|301375.6.peg.1391"/>
<dbReference type="EMBL" id="LGFT01000068">
    <property type="protein sequence ID" value="KUK43492.1"/>
    <property type="molecule type" value="Genomic_DNA"/>
</dbReference>
<dbReference type="Proteomes" id="UP000057043">
    <property type="component" value="Unassembled WGS sequence"/>
</dbReference>
<protein>
    <submittedName>
        <fullName evidence="1">Uncharacterized protein</fullName>
    </submittedName>
</protein>
<reference evidence="2" key="1">
    <citation type="journal article" date="2015" name="MBio">
        <title>Genome-resolved metagenomic analysis reveals roles for candidate phyla and other microbial community members in biogeochemical transformations in oil reservoirs.</title>
        <authorList>
            <person name="Hu P."/>
            <person name="Tom L."/>
            <person name="Singh A."/>
            <person name="Thomas B.C."/>
            <person name="Baker B.J."/>
            <person name="Piceno Y.M."/>
            <person name="Andersen G.L."/>
            <person name="Banfield J.F."/>
        </authorList>
    </citation>
    <scope>NUCLEOTIDE SEQUENCE [LARGE SCALE GENOMIC DNA]</scope>
    <source>
        <strain evidence="2">56_747</strain>
    </source>
</reference>
<accession>A0A101FS61</accession>
<comment type="caution">
    <text evidence="1">The sequence shown here is derived from an EMBL/GenBank/DDBJ whole genome shotgun (WGS) entry which is preliminary data.</text>
</comment>
<evidence type="ECO:0000313" key="3">
    <source>
        <dbReference type="Proteomes" id="UP000053961"/>
    </source>
</evidence>